<evidence type="ECO:0000313" key="3">
    <source>
        <dbReference type="Proteomes" id="UP001066276"/>
    </source>
</evidence>
<evidence type="ECO:0000256" key="1">
    <source>
        <dbReference type="SAM" id="MobiDB-lite"/>
    </source>
</evidence>
<proteinExistence type="predicted"/>
<accession>A0AAV7TM20</accession>
<keyword evidence="3" id="KW-1185">Reference proteome</keyword>
<sequence>MLSNPYELLGRRWQKNPVCRPGEGDVKEEDPVEGGESADEMGEMEMEEEGLLLQPAVTEDSHGRREQVDSAREEAPDTTVAQEAFHDISSHASVEAWPSQVRLQ</sequence>
<feature type="region of interest" description="Disordered" evidence="1">
    <location>
        <begin position="15"/>
        <end position="79"/>
    </location>
</feature>
<name>A0AAV7TM20_PLEWA</name>
<protein>
    <submittedName>
        <fullName evidence="2">Uncharacterized protein</fullName>
    </submittedName>
</protein>
<comment type="caution">
    <text evidence="2">The sequence shown here is derived from an EMBL/GenBank/DDBJ whole genome shotgun (WGS) entry which is preliminary data.</text>
</comment>
<dbReference type="AlphaFoldDB" id="A0AAV7TM20"/>
<dbReference type="EMBL" id="JANPWB010000006">
    <property type="protein sequence ID" value="KAJ1177270.1"/>
    <property type="molecule type" value="Genomic_DNA"/>
</dbReference>
<feature type="compositionally biased region" description="Basic and acidic residues" evidence="1">
    <location>
        <begin position="59"/>
        <end position="75"/>
    </location>
</feature>
<feature type="compositionally biased region" description="Acidic residues" evidence="1">
    <location>
        <begin position="26"/>
        <end position="50"/>
    </location>
</feature>
<gene>
    <name evidence="2" type="ORF">NDU88_002531</name>
</gene>
<evidence type="ECO:0000313" key="2">
    <source>
        <dbReference type="EMBL" id="KAJ1177270.1"/>
    </source>
</evidence>
<organism evidence="2 3">
    <name type="scientific">Pleurodeles waltl</name>
    <name type="common">Iberian ribbed newt</name>
    <dbReference type="NCBI Taxonomy" id="8319"/>
    <lineage>
        <taxon>Eukaryota</taxon>
        <taxon>Metazoa</taxon>
        <taxon>Chordata</taxon>
        <taxon>Craniata</taxon>
        <taxon>Vertebrata</taxon>
        <taxon>Euteleostomi</taxon>
        <taxon>Amphibia</taxon>
        <taxon>Batrachia</taxon>
        <taxon>Caudata</taxon>
        <taxon>Salamandroidea</taxon>
        <taxon>Salamandridae</taxon>
        <taxon>Pleurodelinae</taxon>
        <taxon>Pleurodeles</taxon>
    </lineage>
</organism>
<dbReference type="Proteomes" id="UP001066276">
    <property type="component" value="Chromosome 3_2"/>
</dbReference>
<reference evidence="2" key="1">
    <citation type="journal article" date="2022" name="bioRxiv">
        <title>Sequencing and chromosome-scale assembly of the giantPleurodeles waltlgenome.</title>
        <authorList>
            <person name="Brown T."/>
            <person name="Elewa A."/>
            <person name="Iarovenko S."/>
            <person name="Subramanian E."/>
            <person name="Araus A.J."/>
            <person name="Petzold A."/>
            <person name="Susuki M."/>
            <person name="Suzuki K.-i.T."/>
            <person name="Hayashi T."/>
            <person name="Toyoda A."/>
            <person name="Oliveira C."/>
            <person name="Osipova E."/>
            <person name="Leigh N.D."/>
            <person name="Simon A."/>
            <person name="Yun M.H."/>
        </authorList>
    </citation>
    <scope>NUCLEOTIDE SEQUENCE</scope>
    <source>
        <strain evidence="2">20211129_DDA</strain>
        <tissue evidence="2">Liver</tissue>
    </source>
</reference>